<dbReference type="AlphaFoldDB" id="A0A6J6CC17"/>
<dbReference type="Pfam" id="PF25087">
    <property type="entry name" value="GMPPB_C"/>
    <property type="match status" value="1"/>
</dbReference>
<dbReference type="InterPro" id="IPR011004">
    <property type="entry name" value="Trimer_LpxA-like_sf"/>
</dbReference>
<protein>
    <submittedName>
        <fullName evidence="2">Unannotated protein</fullName>
    </submittedName>
</protein>
<proteinExistence type="predicted"/>
<dbReference type="SUPFAM" id="SSF51161">
    <property type="entry name" value="Trimeric LpxA-like enzymes"/>
    <property type="match status" value="1"/>
</dbReference>
<reference evidence="2" key="1">
    <citation type="submission" date="2020-05" db="EMBL/GenBank/DDBJ databases">
        <authorList>
            <person name="Chiriac C."/>
            <person name="Salcher M."/>
            <person name="Ghai R."/>
            <person name="Kavagutti S V."/>
        </authorList>
    </citation>
    <scope>NUCLEOTIDE SEQUENCE</scope>
</reference>
<dbReference type="Gene3D" id="2.160.10.10">
    <property type="entry name" value="Hexapeptide repeat proteins"/>
    <property type="match status" value="1"/>
</dbReference>
<dbReference type="InterPro" id="IPR050486">
    <property type="entry name" value="Mannose-1P_guanyltransferase"/>
</dbReference>
<dbReference type="Gene3D" id="3.90.550.10">
    <property type="entry name" value="Spore Coat Polysaccharide Biosynthesis Protein SpsA, Chain A"/>
    <property type="match status" value="1"/>
</dbReference>
<dbReference type="InterPro" id="IPR029044">
    <property type="entry name" value="Nucleotide-diphossugar_trans"/>
</dbReference>
<evidence type="ECO:0000313" key="2">
    <source>
        <dbReference type="EMBL" id="CAB4548841.1"/>
    </source>
</evidence>
<name>A0A6J6CC17_9ZZZZ</name>
<gene>
    <name evidence="2" type="ORF">UFOPK1506_00305</name>
</gene>
<dbReference type="PANTHER" id="PTHR22572">
    <property type="entry name" value="SUGAR-1-PHOSPHATE GUANYL TRANSFERASE"/>
    <property type="match status" value="1"/>
</dbReference>
<dbReference type="InterPro" id="IPR056729">
    <property type="entry name" value="GMPPB_C"/>
</dbReference>
<accession>A0A6J6CC17</accession>
<organism evidence="2">
    <name type="scientific">freshwater metagenome</name>
    <dbReference type="NCBI Taxonomy" id="449393"/>
    <lineage>
        <taxon>unclassified sequences</taxon>
        <taxon>metagenomes</taxon>
        <taxon>ecological metagenomes</taxon>
    </lineage>
</organism>
<evidence type="ECO:0000259" key="1">
    <source>
        <dbReference type="Pfam" id="PF25087"/>
    </source>
</evidence>
<sequence>MSIERETFPALLAAGNPLWAYKSSSYWIDIGTPAAFLKASRDLVQGQFHSPVFATSPTMNYVHPDAHIGVNVQIDAGSSVGASQIGGDVLVEQSIIGDDVVVGSGAHICASIIGDGVQIGDGAHLRGVVIAGAGVSVPPNSRQIGEI</sequence>
<dbReference type="EMBL" id="CAEZSV010000035">
    <property type="protein sequence ID" value="CAB4548841.1"/>
    <property type="molecule type" value="Genomic_DNA"/>
</dbReference>
<feature type="domain" description="Mannose-1-phosphate guanyltransferase C-terminal" evidence="1">
    <location>
        <begin position="61"/>
        <end position="138"/>
    </location>
</feature>